<comment type="similarity">
    <text evidence="1">Belongs to the polyphosphate kinase 2 (PPK2) family. Class I subfamily.</text>
</comment>
<dbReference type="Gene3D" id="3.40.50.300">
    <property type="entry name" value="P-loop containing nucleotide triphosphate hydrolases"/>
    <property type="match status" value="1"/>
</dbReference>
<dbReference type="InterPro" id="IPR022300">
    <property type="entry name" value="PPK2-rel_1"/>
</dbReference>
<keyword evidence="6" id="KW-1185">Reference proteome</keyword>
<dbReference type="PANTHER" id="PTHR34383:SF3">
    <property type="entry name" value="POLYPHOSPHATE:AMP PHOSPHOTRANSFERASE"/>
    <property type="match status" value="1"/>
</dbReference>
<dbReference type="HOGENOM" id="CLU_048699_1_0_10"/>
<dbReference type="GO" id="GO:0008976">
    <property type="term" value="F:polyphosphate kinase activity"/>
    <property type="evidence" value="ECO:0007669"/>
    <property type="project" value="InterPro"/>
</dbReference>
<evidence type="ECO:0000313" key="6">
    <source>
        <dbReference type="Proteomes" id="UP000004690"/>
    </source>
</evidence>
<dbReference type="OrthoDB" id="9775224at2"/>
<dbReference type="NCBIfam" id="TIGR03709">
    <property type="entry name" value="PPK2_rel_1"/>
    <property type="match status" value="1"/>
</dbReference>
<dbReference type="RefSeq" id="WP_008615890.1">
    <property type="nucleotide sequence ID" value="NZ_JH651380.1"/>
</dbReference>
<proteinExistence type="inferred from homology"/>
<evidence type="ECO:0000256" key="1">
    <source>
        <dbReference type="ARBA" id="ARBA00009924"/>
    </source>
</evidence>
<dbReference type="PANTHER" id="PTHR34383">
    <property type="entry name" value="POLYPHOSPHATE:AMP PHOSPHOTRANSFERASE-RELATED"/>
    <property type="match status" value="1"/>
</dbReference>
<evidence type="ECO:0000313" key="5">
    <source>
        <dbReference type="EMBL" id="EIJ37183.1"/>
    </source>
</evidence>
<dbReference type="SUPFAM" id="SSF52540">
    <property type="entry name" value="P-loop containing nucleoside triphosphate hydrolases"/>
    <property type="match status" value="1"/>
</dbReference>
<dbReference type="InterPro" id="IPR022488">
    <property type="entry name" value="PPK2-related"/>
</dbReference>
<name>I3C0P0_9FLAO</name>
<dbReference type="EMBL" id="JH651380">
    <property type="protein sequence ID" value="EIJ37183.1"/>
    <property type="molecule type" value="Genomic_DNA"/>
</dbReference>
<keyword evidence="3" id="KW-0418">Kinase</keyword>
<dbReference type="InterPro" id="IPR027417">
    <property type="entry name" value="P-loop_NTPase"/>
</dbReference>
<dbReference type="PIRSF" id="PIRSF028756">
    <property type="entry name" value="PPK2_prd"/>
    <property type="match status" value="1"/>
</dbReference>
<accession>I3C0P0</accession>
<dbReference type="InterPro" id="IPR016898">
    <property type="entry name" value="Polyphosphate_phosphotransfera"/>
</dbReference>
<evidence type="ECO:0000256" key="2">
    <source>
        <dbReference type="ARBA" id="ARBA00022679"/>
    </source>
</evidence>
<dbReference type="Proteomes" id="UP000004690">
    <property type="component" value="Unassembled WGS sequence"/>
</dbReference>
<evidence type="ECO:0000259" key="4">
    <source>
        <dbReference type="Pfam" id="PF03976"/>
    </source>
</evidence>
<keyword evidence="2 5" id="KW-0808">Transferase</keyword>
<evidence type="ECO:0000256" key="3">
    <source>
        <dbReference type="ARBA" id="ARBA00022777"/>
    </source>
</evidence>
<dbReference type="AlphaFoldDB" id="I3C0P0"/>
<protein>
    <submittedName>
        <fullName evidence="5">Polyphosphate:nucleotide phosphotransferase, PPK2 family</fullName>
    </submittedName>
</protein>
<gene>
    <name evidence="5" type="ORF">JoomaDRAFT_0123</name>
</gene>
<dbReference type="Pfam" id="PF03976">
    <property type="entry name" value="PPK2"/>
    <property type="match status" value="1"/>
</dbReference>
<feature type="domain" description="Polyphosphate kinase-2-related" evidence="4">
    <location>
        <begin position="30"/>
        <end position="266"/>
    </location>
</feature>
<dbReference type="GO" id="GO:0006797">
    <property type="term" value="P:polyphosphate metabolic process"/>
    <property type="evidence" value="ECO:0007669"/>
    <property type="project" value="InterPro"/>
</dbReference>
<organism evidence="5 6">
    <name type="scientific">Galbibacter orientalis DSM 19592</name>
    <dbReference type="NCBI Taxonomy" id="926559"/>
    <lineage>
        <taxon>Bacteria</taxon>
        <taxon>Pseudomonadati</taxon>
        <taxon>Bacteroidota</taxon>
        <taxon>Flavobacteriia</taxon>
        <taxon>Flavobacteriales</taxon>
        <taxon>Flavobacteriaceae</taxon>
        <taxon>Galbibacter</taxon>
    </lineage>
</organism>
<dbReference type="eggNOG" id="COG2326">
    <property type="taxonomic scope" value="Bacteria"/>
</dbReference>
<reference evidence="5 6" key="1">
    <citation type="submission" date="2012-02" db="EMBL/GenBank/DDBJ databases">
        <title>Improved High-Quality Draft genome of Joostella marina DSM 19592.</title>
        <authorList>
            <consortium name="US DOE Joint Genome Institute (JGI-PGF)"/>
            <person name="Lucas S."/>
            <person name="Copeland A."/>
            <person name="Lapidus A."/>
            <person name="Bruce D."/>
            <person name="Goodwin L."/>
            <person name="Pitluck S."/>
            <person name="Peters L."/>
            <person name="Chertkov O."/>
            <person name="Ovchinnikova G."/>
            <person name="Kyrpides N."/>
            <person name="Mavromatis K."/>
            <person name="Detter J.C."/>
            <person name="Han C."/>
            <person name="Land M."/>
            <person name="Hauser L."/>
            <person name="Markowitz V."/>
            <person name="Cheng J.-F."/>
            <person name="Hugenholtz P."/>
            <person name="Woyke T."/>
            <person name="Wu D."/>
            <person name="Tindall B."/>
            <person name="Brambilla E."/>
            <person name="Klenk H.-P."/>
            <person name="Eisen J.A."/>
        </authorList>
    </citation>
    <scope>NUCLEOTIDE SEQUENCE [LARGE SCALE GENOMIC DNA]</scope>
    <source>
        <strain evidence="5 6">DSM 19592</strain>
    </source>
</reference>
<sequence>MDSIKTSHYRVDKSVKLKEIATLSNLNATDDELKEHLKDIRKKLGKFQDVVYAHGKYSVLICLQGIDTAGKDSLIREVFKDFNSRGVVVHSFKVPTELEKKHDFLWRHYIALPARGKFGVFNRTHYENVLVTRVHPEYILAENLPEVKSVEDVNEAFWHRRFEQIKNFEKHLVENGTIIFKFFLHLSKDEQKNRLLRRLNLEDKNWKFSPADLKERALWDKYQACYEEAINITSTPYAPWFIIPADNKKAARVIVADILYDELKDYKDVEYPELNPVIKEHLNQYKEQLNKE</sequence>
<dbReference type="STRING" id="926559.JoomaDRAFT_0123"/>